<comment type="caution">
    <text evidence="2">The sequence shown here is derived from an EMBL/GenBank/DDBJ whole genome shotgun (WGS) entry which is preliminary data.</text>
</comment>
<protein>
    <submittedName>
        <fullName evidence="2">Uncharacterized protein</fullName>
    </submittedName>
</protein>
<gene>
    <name evidence="2" type="ORF">MHA02_11950</name>
</gene>
<keyword evidence="3" id="KW-1185">Reference proteome</keyword>
<feature type="compositionally biased region" description="Basic and acidic residues" evidence="1">
    <location>
        <begin position="10"/>
        <end position="25"/>
    </location>
</feature>
<name>A0A512IM65_9HYPH</name>
<evidence type="ECO:0000256" key="1">
    <source>
        <dbReference type="SAM" id="MobiDB-lite"/>
    </source>
</evidence>
<organism evidence="2 3">
    <name type="scientific">Methylobacterium haplocladii</name>
    <dbReference type="NCBI Taxonomy" id="1176176"/>
    <lineage>
        <taxon>Bacteria</taxon>
        <taxon>Pseudomonadati</taxon>
        <taxon>Pseudomonadota</taxon>
        <taxon>Alphaproteobacteria</taxon>
        <taxon>Hyphomicrobiales</taxon>
        <taxon>Methylobacteriaceae</taxon>
        <taxon>Methylobacterium</taxon>
    </lineage>
</organism>
<feature type="region of interest" description="Disordered" evidence="1">
    <location>
        <begin position="1"/>
        <end position="57"/>
    </location>
</feature>
<dbReference type="EMBL" id="BJZT01000010">
    <property type="protein sequence ID" value="GEO98807.1"/>
    <property type="molecule type" value="Genomic_DNA"/>
</dbReference>
<feature type="compositionally biased region" description="Polar residues" evidence="1">
    <location>
        <begin position="48"/>
        <end position="57"/>
    </location>
</feature>
<dbReference type="AlphaFoldDB" id="A0A512IM65"/>
<evidence type="ECO:0000313" key="3">
    <source>
        <dbReference type="Proteomes" id="UP000321258"/>
    </source>
</evidence>
<sequence>MAVSSQAIYDEGKAAKAANKPDTDNPHPAGSQASLDWLEGYTADEIEPSSTGPDEQG</sequence>
<reference evidence="2 3" key="1">
    <citation type="submission" date="2019-07" db="EMBL/GenBank/DDBJ databases">
        <title>Whole genome shotgun sequence of Methylobacterium haplocladii NBRC 107714.</title>
        <authorList>
            <person name="Hosoyama A."/>
            <person name="Uohara A."/>
            <person name="Ohji S."/>
            <person name="Ichikawa N."/>
        </authorList>
    </citation>
    <scope>NUCLEOTIDE SEQUENCE [LARGE SCALE GENOMIC DNA]</scope>
    <source>
        <strain evidence="2 3">NBRC 107714</strain>
    </source>
</reference>
<accession>A0A512IM65</accession>
<dbReference type="RefSeq" id="WP_170249050.1">
    <property type="nucleotide sequence ID" value="NZ_BJZT01000010.1"/>
</dbReference>
<evidence type="ECO:0000313" key="2">
    <source>
        <dbReference type="EMBL" id="GEO98807.1"/>
    </source>
</evidence>
<dbReference type="Proteomes" id="UP000321258">
    <property type="component" value="Unassembled WGS sequence"/>
</dbReference>
<proteinExistence type="predicted"/>